<protein>
    <recommendedName>
        <fullName evidence="4">Transferrin-binding protein B C-lobe/N-lobe beta barrel domain-containing protein</fullName>
    </recommendedName>
</protein>
<evidence type="ECO:0000313" key="2">
    <source>
        <dbReference type="EMBL" id="SHH33016.1"/>
    </source>
</evidence>
<name>A0A1M5S3I1_9RHOB</name>
<dbReference type="EMBL" id="FQXB01000005">
    <property type="protein sequence ID" value="SHH33016.1"/>
    <property type="molecule type" value="Genomic_DNA"/>
</dbReference>
<proteinExistence type="predicted"/>
<dbReference type="Proteomes" id="UP000184074">
    <property type="component" value="Unassembled WGS sequence"/>
</dbReference>
<dbReference type="AlphaFoldDB" id="A0A1M5S3I1"/>
<sequence length="195" mass="19651">MGARTIGLFLALGFATGCGGGAVAPTQAPSFSAQVDSFDAEFSRARGQDFSTSGSVSSASGSYSGTTVVRVLDGGAPSTFLGDASLTVDIAGGTVSGSLRGFTRRLSGSNEEHLNGRLTVRGQSIGVSQDSEFISTVSGTLTGDSTDFRLGSGTLFGDLLQNPTSSLVGQGTFTNSTLDGRNGLTSTVNVLADKD</sequence>
<evidence type="ECO:0008006" key="4">
    <source>
        <dbReference type="Google" id="ProtNLM"/>
    </source>
</evidence>
<dbReference type="RefSeq" id="WP_072902146.1">
    <property type="nucleotide sequence ID" value="NZ_FQXB01000005.1"/>
</dbReference>
<feature type="chain" id="PRO_5012816089" description="Transferrin-binding protein B C-lobe/N-lobe beta barrel domain-containing protein" evidence="1">
    <location>
        <begin position="21"/>
        <end position="195"/>
    </location>
</feature>
<dbReference type="PROSITE" id="PS51257">
    <property type="entry name" value="PROKAR_LIPOPROTEIN"/>
    <property type="match status" value="1"/>
</dbReference>
<evidence type="ECO:0000256" key="1">
    <source>
        <dbReference type="SAM" id="SignalP"/>
    </source>
</evidence>
<dbReference type="STRING" id="1508389.SAMN05444003_2835"/>
<evidence type="ECO:0000313" key="3">
    <source>
        <dbReference type="Proteomes" id="UP000184074"/>
    </source>
</evidence>
<accession>A0A1M5S3I1</accession>
<organism evidence="2 3">
    <name type="scientific">Cognatiyoonia sediminum</name>
    <dbReference type="NCBI Taxonomy" id="1508389"/>
    <lineage>
        <taxon>Bacteria</taxon>
        <taxon>Pseudomonadati</taxon>
        <taxon>Pseudomonadota</taxon>
        <taxon>Alphaproteobacteria</taxon>
        <taxon>Rhodobacterales</taxon>
        <taxon>Paracoccaceae</taxon>
        <taxon>Cognatiyoonia</taxon>
    </lineage>
</organism>
<feature type="signal peptide" evidence="1">
    <location>
        <begin position="1"/>
        <end position="20"/>
    </location>
</feature>
<keyword evidence="1" id="KW-0732">Signal</keyword>
<gene>
    <name evidence="2" type="ORF">SAMN05444003_2835</name>
</gene>
<keyword evidence="3" id="KW-1185">Reference proteome</keyword>
<reference evidence="2 3" key="1">
    <citation type="submission" date="2016-11" db="EMBL/GenBank/DDBJ databases">
        <authorList>
            <person name="Jaros S."/>
            <person name="Januszkiewicz K."/>
            <person name="Wedrychowicz H."/>
        </authorList>
    </citation>
    <scope>NUCLEOTIDE SEQUENCE [LARGE SCALE GENOMIC DNA]</scope>
    <source>
        <strain evidence="2 3">DSM 28715</strain>
    </source>
</reference>